<accession>A0A2H0TAQ3</accession>
<dbReference type="SUPFAM" id="SSF52540">
    <property type="entry name" value="P-loop containing nucleoside triphosphate hydrolases"/>
    <property type="match status" value="1"/>
</dbReference>
<organism evidence="1 2">
    <name type="scientific">Candidatus Nomurabacteria bacterium CG10_big_fil_rev_8_21_14_0_10_35_16</name>
    <dbReference type="NCBI Taxonomy" id="1974731"/>
    <lineage>
        <taxon>Bacteria</taxon>
        <taxon>Candidatus Nomuraibacteriota</taxon>
    </lineage>
</organism>
<dbReference type="Pfam" id="PF13177">
    <property type="entry name" value="DNA_pol3_delta2"/>
    <property type="match status" value="1"/>
</dbReference>
<reference evidence="2" key="1">
    <citation type="submission" date="2017-09" db="EMBL/GenBank/DDBJ databases">
        <title>Depth-based differentiation of microbial function through sediment-hosted aquifers and enrichment of novel symbionts in the deep terrestrial subsurface.</title>
        <authorList>
            <person name="Probst A.J."/>
            <person name="Ladd B."/>
            <person name="Jarett J.K."/>
            <person name="Geller-Mcgrath D.E."/>
            <person name="Sieber C.M.K."/>
            <person name="Emerson J.B."/>
            <person name="Anantharaman K."/>
            <person name="Thomas B.C."/>
            <person name="Malmstrom R."/>
            <person name="Stieglmeier M."/>
            <person name="Klingl A."/>
            <person name="Woyke T."/>
            <person name="Ryan C.M."/>
            <person name="Banfield J.F."/>
        </authorList>
    </citation>
    <scope>NUCLEOTIDE SEQUENCE [LARGE SCALE GENOMIC DNA]</scope>
</reference>
<dbReference type="Gene3D" id="3.40.50.300">
    <property type="entry name" value="P-loop containing nucleotide triphosphate hydrolases"/>
    <property type="match status" value="1"/>
</dbReference>
<dbReference type="EMBL" id="PFCQ01000014">
    <property type="protein sequence ID" value="PIR68099.1"/>
    <property type="molecule type" value="Genomic_DNA"/>
</dbReference>
<proteinExistence type="predicted"/>
<comment type="caution">
    <text evidence="1">The sequence shown here is derived from an EMBL/GenBank/DDBJ whole genome shotgun (WGS) entry which is preliminary data.</text>
</comment>
<sequence length="231" mass="26630">MISQHLNKTNLHHAYLIEGEKKEIEKELIQFIEELGIATKANSDFSHISVDSFKIDNARNLKAFSVEKSISKNRRIFLITANNFLLEAQNSLLKILEEPIANTHFFILVPNMNILLPTFISRFYVITSKQPWNDNNVEKFISMSLPLRLNFIKELLTEPEKGDTEEGLIDSSRAKSLRFLNSLEQVLEKKLLEYPVPTYFEHLFKVRKYLSQPGSSAKSLMESVAIITPIF</sequence>
<evidence type="ECO:0000313" key="1">
    <source>
        <dbReference type="EMBL" id="PIR68099.1"/>
    </source>
</evidence>
<dbReference type="AlphaFoldDB" id="A0A2H0TAQ3"/>
<name>A0A2H0TAQ3_9BACT</name>
<evidence type="ECO:0008006" key="3">
    <source>
        <dbReference type="Google" id="ProtNLM"/>
    </source>
</evidence>
<dbReference type="InterPro" id="IPR027417">
    <property type="entry name" value="P-loop_NTPase"/>
</dbReference>
<gene>
    <name evidence="1" type="ORF">COU49_02900</name>
</gene>
<protein>
    <recommendedName>
        <fullName evidence="3">DNA polymerase III subunit delta</fullName>
    </recommendedName>
</protein>
<dbReference type="Proteomes" id="UP000230094">
    <property type="component" value="Unassembled WGS sequence"/>
</dbReference>
<evidence type="ECO:0000313" key="2">
    <source>
        <dbReference type="Proteomes" id="UP000230094"/>
    </source>
</evidence>